<sequence length="76" mass="8537">MHPLPISMPCTGGRVENYGLSKRRGVRCPPFEKLLIENVCVGWTFIRLEGIGRRMATELLGHPPTSCRIPCRNDCV</sequence>
<name>A0A6F9E262_9BACL</name>
<accession>A0A6F9E262</accession>
<dbReference type="Proteomes" id="UP000502196">
    <property type="component" value="Chromosome"/>
</dbReference>
<dbReference type="EMBL" id="LR792683">
    <property type="protein sequence ID" value="CAB3390473.1"/>
    <property type="molecule type" value="Genomic_DNA"/>
</dbReference>
<reference evidence="1 2" key="1">
    <citation type="submission" date="2020-04" db="EMBL/GenBank/DDBJ databases">
        <authorList>
            <person name="Hogendoorn C."/>
        </authorList>
    </citation>
    <scope>NUCLEOTIDE SEQUENCE [LARGE SCALE GENOMIC DNA]</scope>
    <source>
        <strain evidence="1">COOX1</strain>
    </source>
</reference>
<evidence type="ECO:0000313" key="1">
    <source>
        <dbReference type="EMBL" id="CAB3390473.1"/>
    </source>
</evidence>
<proteinExistence type="predicted"/>
<gene>
    <name evidence="1" type="ORF">COOX1_0425</name>
</gene>
<dbReference type="AlphaFoldDB" id="A0A6F9E262"/>
<protein>
    <submittedName>
        <fullName evidence="1">Uncharacterized protein</fullName>
    </submittedName>
</protein>
<organism evidence="1 2">
    <name type="scientific">Kyrpidia spormannii</name>
    <dbReference type="NCBI Taxonomy" id="2055160"/>
    <lineage>
        <taxon>Bacteria</taxon>
        <taxon>Bacillati</taxon>
        <taxon>Bacillota</taxon>
        <taxon>Bacilli</taxon>
        <taxon>Bacillales</taxon>
        <taxon>Alicyclobacillaceae</taxon>
        <taxon>Kyrpidia</taxon>
    </lineage>
</organism>
<evidence type="ECO:0000313" key="2">
    <source>
        <dbReference type="Proteomes" id="UP000502196"/>
    </source>
</evidence>